<evidence type="ECO:0000313" key="3">
    <source>
        <dbReference type="Proteomes" id="UP001066276"/>
    </source>
</evidence>
<name>A0AAV7V6Y7_PLEWA</name>
<dbReference type="EMBL" id="JANPWB010000004">
    <property type="protein sequence ID" value="KAJ1195812.1"/>
    <property type="molecule type" value="Genomic_DNA"/>
</dbReference>
<accession>A0AAV7V6Y7</accession>
<keyword evidence="3" id="KW-1185">Reference proteome</keyword>
<reference evidence="2" key="1">
    <citation type="journal article" date="2022" name="bioRxiv">
        <title>Sequencing and chromosome-scale assembly of the giantPleurodeles waltlgenome.</title>
        <authorList>
            <person name="Brown T."/>
            <person name="Elewa A."/>
            <person name="Iarovenko S."/>
            <person name="Subramanian E."/>
            <person name="Araus A.J."/>
            <person name="Petzold A."/>
            <person name="Susuki M."/>
            <person name="Suzuki K.-i.T."/>
            <person name="Hayashi T."/>
            <person name="Toyoda A."/>
            <person name="Oliveira C."/>
            <person name="Osipova E."/>
            <person name="Leigh N.D."/>
            <person name="Simon A."/>
            <person name="Yun M.H."/>
        </authorList>
    </citation>
    <scope>NUCLEOTIDE SEQUENCE</scope>
    <source>
        <strain evidence="2">20211129_DDA</strain>
        <tissue evidence="2">Liver</tissue>
    </source>
</reference>
<gene>
    <name evidence="2" type="ORF">NDU88_005080</name>
</gene>
<dbReference type="AlphaFoldDB" id="A0AAV7V6Y7"/>
<protein>
    <submittedName>
        <fullName evidence="2">Uncharacterized protein</fullName>
    </submittedName>
</protein>
<organism evidence="2 3">
    <name type="scientific">Pleurodeles waltl</name>
    <name type="common">Iberian ribbed newt</name>
    <dbReference type="NCBI Taxonomy" id="8319"/>
    <lineage>
        <taxon>Eukaryota</taxon>
        <taxon>Metazoa</taxon>
        <taxon>Chordata</taxon>
        <taxon>Craniata</taxon>
        <taxon>Vertebrata</taxon>
        <taxon>Euteleostomi</taxon>
        <taxon>Amphibia</taxon>
        <taxon>Batrachia</taxon>
        <taxon>Caudata</taxon>
        <taxon>Salamandroidea</taxon>
        <taxon>Salamandridae</taxon>
        <taxon>Pleurodelinae</taxon>
        <taxon>Pleurodeles</taxon>
    </lineage>
</organism>
<dbReference type="Proteomes" id="UP001066276">
    <property type="component" value="Chromosome 2_2"/>
</dbReference>
<feature type="region of interest" description="Disordered" evidence="1">
    <location>
        <begin position="59"/>
        <end position="80"/>
    </location>
</feature>
<comment type="caution">
    <text evidence="2">The sequence shown here is derived from an EMBL/GenBank/DDBJ whole genome shotgun (WGS) entry which is preliminary data.</text>
</comment>
<evidence type="ECO:0000256" key="1">
    <source>
        <dbReference type="SAM" id="MobiDB-lite"/>
    </source>
</evidence>
<sequence length="114" mass="12270">MQPLNRSFIFYMHKCQIVPERASSTAAEDWTEDRGEGDFLRTATTYSIWPGHAPAPLSDCGVDPSPGVGGSAGPERRVSGKAGAPLMPNIVLSVIVLEAYFNARPSAARKLPKK</sequence>
<evidence type="ECO:0000313" key="2">
    <source>
        <dbReference type="EMBL" id="KAJ1195812.1"/>
    </source>
</evidence>
<proteinExistence type="predicted"/>